<keyword evidence="3 6" id="KW-0812">Transmembrane</keyword>
<evidence type="ECO:0000256" key="1">
    <source>
        <dbReference type="ARBA" id="ARBA00004651"/>
    </source>
</evidence>
<gene>
    <name evidence="7" type="ORF">Hgul01_00401</name>
</gene>
<proteinExistence type="predicted"/>
<evidence type="ECO:0000256" key="5">
    <source>
        <dbReference type="ARBA" id="ARBA00023136"/>
    </source>
</evidence>
<feature type="transmembrane region" description="Helical" evidence="6">
    <location>
        <begin position="77"/>
        <end position="97"/>
    </location>
</feature>
<keyword evidence="5 6" id="KW-0472">Membrane</keyword>
<keyword evidence="2" id="KW-1003">Cell membrane</keyword>
<dbReference type="EMBL" id="BAABRU010000001">
    <property type="protein sequence ID" value="GAA5526627.1"/>
    <property type="molecule type" value="Genomic_DNA"/>
</dbReference>
<evidence type="ECO:0000313" key="7">
    <source>
        <dbReference type="EMBL" id="GAA5526627.1"/>
    </source>
</evidence>
<name>A0ABP9WTU4_9CHLR</name>
<feature type="transmembrane region" description="Helical" evidence="6">
    <location>
        <begin position="6"/>
        <end position="24"/>
    </location>
</feature>
<evidence type="ECO:0000256" key="3">
    <source>
        <dbReference type="ARBA" id="ARBA00022692"/>
    </source>
</evidence>
<dbReference type="InterPro" id="IPR019108">
    <property type="entry name" value="Caa3_assmbl_CtaG-rel"/>
</dbReference>
<evidence type="ECO:0000256" key="4">
    <source>
        <dbReference type="ARBA" id="ARBA00022989"/>
    </source>
</evidence>
<sequence length="270" mass="30298">MNDWTLDWPLLFGLIAATVGYLWAVGPGRKRLGGPAAFPVGKAVAFLSGLLALGLSIMSPIGIWADRYLFTMHMVQHMILTMFCAPMLLIGIPEWLLRPLVQLPWVYTIVRFAVNPIVAFSAFNISFNGWHFPQFYDLALRNELVHILEHQMMMGSAILLWAPSLIPLPELRSSYPVQMLYYFVNSIIPTILGALITFADSVLYPTYELAPRIWGISAIADQQIGALIMWIPGGSIFILAITIAFFKWMNREDEEQSLPSIADQKAAARQ</sequence>
<keyword evidence="8" id="KW-1185">Reference proteome</keyword>
<keyword evidence="4 6" id="KW-1133">Transmembrane helix</keyword>
<accession>A0ABP9WTU4</accession>
<feature type="transmembrane region" description="Helical" evidence="6">
    <location>
        <begin position="150"/>
        <end position="168"/>
    </location>
</feature>
<feature type="transmembrane region" description="Helical" evidence="6">
    <location>
        <begin position="180"/>
        <end position="204"/>
    </location>
</feature>
<comment type="caution">
    <text evidence="7">The sequence shown here is derived from an EMBL/GenBank/DDBJ whole genome shotgun (WGS) entry which is preliminary data.</text>
</comment>
<comment type="subcellular location">
    <subcellularLocation>
        <location evidence="1">Cell membrane</location>
        <topology evidence="1">Multi-pass membrane protein</topology>
    </subcellularLocation>
</comment>
<feature type="transmembrane region" description="Helical" evidence="6">
    <location>
        <begin position="44"/>
        <end position="65"/>
    </location>
</feature>
<evidence type="ECO:0000313" key="8">
    <source>
        <dbReference type="Proteomes" id="UP001428290"/>
    </source>
</evidence>
<evidence type="ECO:0008006" key="9">
    <source>
        <dbReference type="Google" id="ProtNLM"/>
    </source>
</evidence>
<protein>
    <recommendedName>
        <fullName evidence="9">Cytochrome c oxidase assembly protein</fullName>
    </recommendedName>
</protein>
<evidence type="ECO:0000256" key="6">
    <source>
        <dbReference type="SAM" id="Phobius"/>
    </source>
</evidence>
<feature type="transmembrane region" description="Helical" evidence="6">
    <location>
        <begin position="109"/>
        <end position="130"/>
    </location>
</feature>
<organism evidence="7 8">
    <name type="scientific">Herpetosiphon gulosus</name>
    <dbReference type="NCBI Taxonomy" id="1973496"/>
    <lineage>
        <taxon>Bacteria</taxon>
        <taxon>Bacillati</taxon>
        <taxon>Chloroflexota</taxon>
        <taxon>Chloroflexia</taxon>
        <taxon>Herpetosiphonales</taxon>
        <taxon>Herpetosiphonaceae</taxon>
        <taxon>Herpetosiphon</taxon>
    </lineage>
</organism>
<evidence type="ECO:0000256" key="2">
    <source>
        <dbReference type="ARBA" id="ARBA00022475"/>
    </source>
</evidence>
<dbReference type="RefSeq" id="WP_345720267.1">
    <property type="nucleotide sequence ID" value="NZ_BAABRU010000001.1"/>
</dbReference>
<reference evidence="7 8" key="1">
    <citation type="submission" date="2024-02" db="EMBL/GenBank/DDBJ databases">
        <title>Herpetosiphon gulosus NBRC 112829.</title>
        <authorList>
            <person name="Ichikawa N."/>
            <person name="Katano-Makiyama Y."/>
            <person name="Hidaka K."/>
        </authorList>
    </citation>
    <scope>NUCLEOTIDE SEQUENCE [LARGE SCALE GENOMIC DNA]</scope>
    <source>
        <strain evidence="7 8">NBRC 112829</strain>
    </source>
</reference>
<dbReference type="Proteomes" id="UP001428290">
    <property type="component" value="Unassembled WGS sequence"/>
</dbReference>
<dbReference type="Pfam" id="PF09678">
    <property type="entry name" value="Caa3_CtaG"/>
    <property type="match status" value="1"/>
</dbReference>
<feature type="transmembrane region" description="Helical" evidence="6">
    <location>
        <begin position="224"/>
        <end position="246"/>
    </location>
</feature>